<accession>A0A4U9VCZ8</accession>
<keyword evidence="1" id="KW-0472">Membrane</keyword>
<dbReference type="EMBL" id="LR590484">
    <property type="protein sequence ID" value="VTR43933.1"/>
    <property type="molecule type" value="Genomic_DNA"/>
</dbReference>
<protein>
    <recommendedName>
        <fullName evidence="6">FUSC family protein</fullName>
    </recommendedName>
</protein>
<evidence type="ECO:0000313" key="3">
    <source>
        <dbReference type="EMBL" id="VTR43933.1"/>
    </source>
</evidence>
<dbReference type="Proteomes" id="UP001566204">
    <property type="component" value="Unassembled WGS sequence"/>
</dbReference>
<evidence type="ECO:0008006" key="6">
    <source>
        <dbReference type="Google" id="ProtNLM"/>
    </source>
</evidence>
<organism evidence="3 4">
    <name type="scientific">Sphingobacterium thalpophilum</name>
    <dbReference type="NCBI Taxonomy" id="259"/>
    <lineage>
        <taxon>Bacteria</taxon>
        <taxon>Pseudomonadati</taxon>
        <taxon>Bacteroidota</taxon>
        <taxon>Sphingobacteriia</taxon>
        <taxon>Sphingobacteriales</taxon>
        <taxon>Sphingobacteriaceae</taxon>
        <taxon>Sphingobacterium</taxon>
    </lineage>
</organism>
<dbReference type="RefSeq" id="WP_028069748.1">
    <property type="nucleotide sequence ID" value="NZ_CP141191.1"/>
</dbReference>
<name>A0A4U9VCZ8_9SPHI</name>
<feature type="transmembrane region" description="Helical" evidence="1">
    <location>
        <begin position="55"/>
        <end position="71"/>
    </location>
</feature>
<proteinExistence type="predicted"/>
<evidence type="ECO:0000313" key="2">
    <source>
        <dbReference type="EMBL" id="MEZ0454241.1"/>
    </source>
</evidence>
<dbReference type="KEGG" id="stha:NCTC11429_02951"/>
<evidence type="ECO:0000313" key="4">
    <source>
        <dbReference type="Proteomes" id="UP000308196"/>
    </source>
</evidence>
<evidence type="ECO:0000256" key="1">
    <source>
        <dbReference type="SAM" id="Phobius"/>
    </source>
</evidence>
<reference evidence="2 5" key="2">
    <citation type="submission" date="2024-06" db="EMBL/GenBank/DDBJ databases">
        <title>Soil Sphingobacterium thalpophilum.</title>
        <authorList>
            <person name="Yang J."/>
            <person name="Li J."/>
        </authorList>
    </citation>
    <scope>NUCLEOTIDE SEQUENCE [LARGE SCALE GENOMIC DNA]</scope>
    <source>
        <strain evidence="2 5">22g91tb</strain>
    </source>
</reference>
<reference evidence="3 4" key="1">
    <citation type="submission" date="2019-05" db="EMBL/GenBank/DDBJ databases">
        <authorList>
            <consortium name="Pathogen Informatics"/>
        </authorList>
    </citation>
    <scope>NUCLEOTIDE SEQUENCE [LARGE SCALE GENOMIC DNA]</scope>
    <source>
        <strain evidence="3 4">NCTC11429</strain>
    </source>
</reference>
<feature type="transmembrane region" description="Helical" evidence="1">
    <location>
        <begin position="31"/>
        <end position="49"/>
    </location>
</feature>
<keyword evidence="5" id="KW-1185">Reference proteome</keyword>
<gene>
    <name evidence="2" type="ORF">ABTW24_21805</name>
    <name evidence="3" type="ORF">NCTC11429_02951</name>
</gene>
<dbReference type="AlphaFoldDB" id="A0A4U9VCZ8"/>
<dbReference type="Proteomes" id="UP000308196">
    <property type="component" value="Chromosome"/>
</dbReference>
<dbReference type="STRING" id="1123265.GCA_000686625_02631"/>
<dbReference type="GeneID" id="78463644"/>
<keyword evidence="1" id="KW-1133">Transmembrane helix</keyword>
<sequence length="88" mass="9682">METNETNARPLGELSDAELLEKKKKSLPNKIINACIIGFCFGVAVYSAVKNGLGLSTIVPLVLALLAYKYLGKDERMVDEELKARNLK</sequence>
<keyword evidence="1" id="KW-0812">Transmembrane</keyword>
<dbReference type="EMBL" id="JBEOQB010000007">
    <property type="protein sequence ID" value="MEZ0454241.1"/>
    <property type="molecule type" value="Genomic_DNA"/>
</dbReference>
<evidence type="ECO:0000313" key="5">
    <source>
        <dbReference type="Proteomes" id="UP001566204"/>
    </source>
</evidence>